<evidence type="ECO:0000256" key="1">
    <source>
        <dbReference type="ARBA" id="ARBA00009558"/>
    </source>
</evidence>
<name>A0AAW0PHG8_9GOBI</name>
<comment type="caution">
    <text evidence="11">The sequence shown here is derived from an EMBL/GenBank/DDBJ whole genome shotgun (WGS) entry which is preliminary data.</text>
</comment>
<dbReference type="PRINTS" id="PR00970">
    <property type="entry name" value="RIBTRNSFRASE"/>
</dbReference>
<dbReference type="Proteomes" id="UP001460270">
    <property type="component" value="Unassembled WGS sequence"/>
</dbReference>
<dbReference type="AlphaFoldDB" id="A0AAW0PHG8"/>
<dbReference type="GO" id="GO:0106274">
    <property type="term" value="F:NAD+-protein-arginine ADP-ribosyltransferase activity"/>
    <property type="evidence" value="ECO:0007669"/>
    <property type="project" value="UniProtKB-EC"/>
</dbReference>
<keyword evidence="7 10" id="KW-0520">NAD</keyword>
<evidence type="ECO:0000256" key="5">
    <source>
        <dbReference type="ARBA" id="ARBA00022729"/>
    </source>
</evidence>
<dbReference type="SUPFAM" id="SSF56399">
    <property type="entry name" value="ADP-ribosylation"/>
    <property type="match status" value="1"/>
</dbReference>
<evidence type="ECO:0000256" key="9">
    <source>
        <dbReference type="ARBA" id="ARBA00047597"/>
    </source>
</evidence>
<keyword evidence="4" id="KW-0548">Nucleotidyltransferase</keyword>
<organism evidence="11 12">
    <name type="scientific">Mugilogobius chulae</name>
    <name type="common">yellowstripe goby</name>
    <dbReference type="NCBI Taxonomy" id="88201"/>
    <lineage>
        <taxon>Eukaryota</taxon>
        <taxon>Metazoa</taxon>
        <taxon>Chordata</taxon>
        <taxon>Craniata</taxon>
        <taxon>Vertebrata</taxon>
        <taxon>Euteleostomi</taxon>
        <taxon>Actinopterygii</taxon>
        <taxon>Neopterygii</taxon>
        <taxon>Teleostei</taxon>
        <taxon>Neoteleostei</taxon>
        <taxon>Acanthomorphata</taxon>
        <taxon>Gobiaria</taxon>
        <taxon>Gobiiformes</taxon>
        <taxon>Gobioidei</taxon>
        <taxon>Gobiidae</taxon>
        <taxon>Gobionellinae</taxon>
        <taxon>Mugilogobius</taxon>
    </lineage>
</organism>
<keyword evidence="6 10" id="KW-0521">NADP</keyword>
<gene>
    <name evidence="11" type="ORF">WMY93_005690</name>
</gene>
<keyword evidence="3 10" id="KW-0808">Transferase</keyword>
<accession>A0AAW0PHG8</accession>
<dbReference type="PROSITE" id="PS51996">
    <property type="entry name" value="TR_MART"/>
    <property type="match status" value="1"/>
</dbReference>
<dbReference type="GO" id="GO:0016779">
    <property type="term" value="F:nucleotidyltransferase activity"/>
    <property type="evidence" value="ECO:0007669"/>
    <property type="project" value="UniProtKB-KW"/>
</dbReference>
<dbReference type="PANTHER" id="PTHR10339">
    <property type="entry name" value="ADP-RIBOSYLTRANSFERASE"/>
    <property type="match status" value="1"/>
</dbReference>
<dbReference type="Pfam" id="PF01129">
    <property type="entry name" value="ART"/>
    <property type="match status" value="1"/>
</dbReference>
<proteinExistence type="inferred from homology"/>
<evidence type="ECO:0000256" key="2">
    <source>
        <dbReference type="ARBA" id="ARBA00022676"/>
    </source>
</evidence>
<sequence>MVPIVAAKIFYEYDTAPKIQLSMMNSSVDDMYSGCTKKMSQRVENKYFKKELQDKFFSTVWKTAEQCRKKSVKIRPNIDAALTENHLQAICLYTAGGKNKFYEKFNSLVLFNASVYTTTFPYHAVHFWLTTAIQSLKANNKTCHYTYRRTTANFSGKMNQTMRFGSFTSSSFRADLYHFGKETCFYIKTCSAAFLKDYPTLRSAEQEVLIPPYEKFKIVKKAKQAYKELKDCRKIYVLESAGNVSNLNCKLAAK</sequence>
<evidence type="ECO:0000256" key="7">
    <source>
        <dbReference type="ARBA" id="ARBA00023027"/>
    </source>
</evidence>
<evidence type="ECO:0000256" key="6">
    <source>
        <dbReference type="ARBA" id="ARBA00022857"/>
    </source>
</evidence>
<dbReference type="Gene3D" id="3.90.176.10">
    <property type="entry name" value="Toxin ADP-ribosyltransferase, Chain A, domain 1"/>
    <property type="match status" value="1"/>
</dbReference>
<dbReference type="EC" id="2.4.2.31" evidence="10"/>
<evidence type="ECO:0000256" key="4">
    <source>
        <dbReference type="ARBA" id="ARBA00022695"/>
    </source>
</evidence>
<evidence type="ECO:0000313" key="11">
    <source>
        <dbReference type="EMBL" id="KAK7929295.1"/>
    </source>
</evidence>
<protein>
    <recommendedName>
        <fullName evidence="10">NAD(P)(+)--arginine ADP-ribosyltransferase</fullName>
        <ecNumber evidence="10">2.4.2.31</ecNumber>
    </recommendedName>
    <alternativeName>
        <fullName evidence="10">Mono(ADP-ribosyl)transferase</fullName>
    </alternativeName>
</protein>
<dbReference type="InterPro" id="IPR050999">
    <property type="entry name" value="ADP-ribosyltransferase_ARG"/>
</dbReference>
<keyword evidence="2 10" id="KW-0328">Glycosyltransferase</keyword>
<keyword evidence="5" id="KW-0732">Signal</keyword>
<dbReference type="PANTHER" id="PTHR10339:SF29">
    <property type="entry name" value="NAD(P)(+)--ARGININE ADP-RIBOSYLTRANSFERASE"/>
    <property type="match status" value="1"/>
</dbReference>
<comment type="similarity">
    <text evidence="1 10">Belongs to the Arg-specific ADP-ribosyltransferase family.</text>
</comment>
<evidence type="ECO:0000313" key="12">
    <source>
        <dbReference type="Proteomes" id="UP001460270"/>
    </source>
</evidence>
<dbReference type="EMBL" id="JBBPFD010000004">
    <property type="protein sequence ID" value="KAK7929295.1"/>
    <property type="molecule type" value="Genomic_DNA"/>
</dbReference>
<evidence type="ECO:0000256" key="3">
    <source>
        <dbReference type="ARBA" id="ARBA00022679"/>
    </source>
</evidence>
<reference evidence="12" key="1">
    <citation type="submission" date="2024-04" db="EMBL/GenBank/DDBJ databases">
        <title>Salinicola lusitanus LLJ914,a marine bacterium isolated from the Okinawa Trough.</title>
        <authorList>
            <person name="Li J."/>
        </authorList>
    </citation>
    <scope>NUCLEOTIDE SEQUENCE [LARGE SCALE GENOMIC DNA]</scope>
</reference>
<dbReference type="GO" id="GO:0003950">
    <property type="term" value="F:NAD+ poly-ADP-ribosyltransferase activity"/>
    <property type="evidence" value="ECO:0007669"/>
    <property type="project" value="TreeGrafter"/>
</dbReference>
<evidence type="ECO:0000256" key="8">
    <source>
        <dbReference type="ARBA" id="ARBA00023157"/>
    </source>
</evidence>
<dbReference type="FunFam" id="3.90.176.10:FF:000001">
    <property type="entry name" value="NAD(P)(+)--arginine ADP-ribosyltransferase"/>
    <property type="match status" value="1"/>
</dbReference>
<evidence type="ECO:0000256" key="10">
    <source>
        <dbReference type="RuleBase" id="RU361228"/>
    </source>
</evidence>
<keyword evidence="8" id="KW-1015">Disulfide bond</keyword>
<comment type="catalytic activity">
    <reaction evidence="9 10">
        <text>L-arginyl-[protein] + NAD(+) = N(omega)-(ADP-D-ribosyl)-L-arginyl-[protein] + nicotinamide + H(+)</text>
        <dbReference type="Rhea" id="RHEA:19149"/>
        <dbReference type="Rhea" id="RHEA-COMP:10532"/>
        <dbReference type="Rhea" id="RHEA-COMP:15087"/>
        <dbReference type="ChEBI" id="CHEBI:15378"/>
        <dbReference type="ChEBI" id="CHEBI:17154"/>
        <dbReference type="ChEBI" id="CHEBI:29965"/>
        <dbReference type="ChEBI" id="CHEBI:57540"/>
        <dbReference type="ChEBI" id="CHEBI:142554"/>
        <dbReference type="EC" id="2.4.2.31"/>
    </reaction>
</comment>
<dbReference type="InterPro" id="IPR000768">
    <property type="entry name" value="ART"/>
</dbReference>
<keyword evidence="12" id="KW-1185">Reference proteome</keyword>